<evidence type="ECO:0000313" key="3">
    <source>
        <dbReference type="Proteomes" id="UP000182835"/>
    </source>
</evidence>
<dbReference type="SUPFAM" id="SSF53067">
    <property type="entry name" value="Actin-like ATPase domain"/>
    <property type="match status" value="1"/>
</dbReference>
<dbReference type="EMBL" id="JXKG01000020">
    <property type="protein sequence ID" value="OJG14313.1"/>
    <property type="molecule type" value="Genomic_DNA"/>
</dbReference>
<gene>
    <name evidence="2" type="ORF">RU96_GL001230</name>
</gene>
<name>A0A1L8R3H4_9ENTE</name>
<reference evidence="2 3" key="1">
    <citation type="submission" date="2014-12" db="EMBL/GenBank/DDBJ databases">
        <title>Draft genome sequences of 29 type strains of Enterococci.</title>
        <authorList>
            <person name="Zhong Z."/>
            <person name="Sun Z."/>
            <person name="Liu W."/>
            <person name="Zhang W."/>
            <person name="Zhang H."/>
        </authorList>
    </citation>
    <scope>NUCLEOTIDE SEQUENCE [LARGE SCALE GENOMIC DNA]</scope>
    <source>
        <strain evidence="2 3">DSM 21207</strain>
    </source>
</reference>
<protein>
    <submittedName>
        <fullName evidence="2">Sugar kinase</fullName>
    </submittedName>
</protein>
<dbReference type="InterPro" id="IPR043129">
    <property type="entry name" value="ATPase_NBD"/>
</dbReference>
<dbReference type="CDD" id="cd24152">
    <property type="entry name" value="ASKHA_NBD_ROK-like"/>
    <property type="match status" value="1"/>
</dbReference>
<dbReference type="Pfam" id="PF00480">
    <property type="entry name" value="ROK"/>
    <property type="match status" value="1"/>
</dbReference>
<keyword evidence="2" id="KW-0808">Transferase</keyword>
<comment type="similarity">
    <text evidence="1">Belongs to the ROK (NagC/XylR) family.</text>
</comment>
<organism evidence="2 3">
    <name type="scientific">Enterococcus canintestini</name>
    <dbReference type="NCBI Taxonomy" id="317010"/>
    <lineage>
        <taxon>Bacteria</taxon>
        <taxon>Bacillati</taxon>
        <taxon>Bacillota</taxon>
        <taxon>Bacilli</taxon>
        <taxon>Lactobacillales</taxon>
        <taxon>Enterococcaceae</taxon>
        <taxon>Enterococcus</taxon>
    </lineage>
</organism>
<keyword evidence="2" id="KW-0418">Kinase</keyword>
<evidence type="ECO:0000313" key="2">
    <source>
        <dbReference type="EMBL" id="OJG14313.1"/>
    </source>
</evidence>
<sequence>MKIVAVDIGGTGVKTGLLKLNGEIMQSHDFKTPRENYALLTEQLIAHITKYYDRQFDGIAISSTGLVDPLTQEIGMSSPIYEPFGKKLVSTLYNHYHVPVSAENDGNCALLAEKWLGNGKNCQDLALIVLGTSVGGAVMLNDQLVRGKHLLAGEFGFMLFPVTSPHKKWEIWSITGATRSLVNEVACKKGIAAEKLDGQKVIKLYQAKDKSAILAMDHFIEELAVACYNLQYILDPEKILIGGGISKAEILLPLLQIKINELAAKIPSNVLIPKIENCAFFNQSNLLGACYDWQQKYHLD</sequence>
<dbReference type="Gene3D" id="3.30.420.40">
    <property type="match status" value="2"/>
</dbReference>
<evidence type="ECO:0000256" key="1">
    <source>
        <dbReference type="ARBA" id="ARBA00006479"/>
    </source>
</evidence>
<proteinExistence type="inferred from homology"/>
<comment type="caution">
    <text evidence="2">The sequence shown here is derived from an EMBL/GenBank/DDBJ whole genome shotgun (WGS) entry which is preliminary data.</text>
</comment>
<dbReference type="PANTHER" id="PTHR18964:SF170">
    <property type="entry name" value="SUGAR KINASE"/>
    <property type="match status" value="1"/>
</dbReference>
<accession>A0A1L8R3H4</accession>
<dbReference type="GO" id="GO:0016301">
    <property type="term" value="F:kinase activity"/>
    <property type="evidence" value="ECO:0007669"/>
    <property type="project" value="UniProtKB-KW"/>
</dbReference>
<dbReference type="OrthoDB" id="9795247at2"/>
<dbReference type="PANTHER" id="PTHR18964">
    <property type="entry name" value="ROK (REPRESSOR, ORF, KINASE) FAMILY"/>
    <property type="match status" value="1"/>
</dbReference>
<dbReference type="InterPro" id="IPR000600">
    <property type="entry name" value="ROK"/>
</dbReference>
<dbReference type="Proteomes" id="UP000182835">
    <property type="component" value="Unassembled WGS sequence"/>
</dbReference>
<dbReference type="RefSeq" id="WP_071865461.1">
    <property type="nucleotide sequence ID" value="NZ_JBHLVQ010000017.1"/>
</dbReference>
<dbReference type="AlphaFoldDB" id="A0A1L8R3H4"/>
<dbReference type="STRING" id="317010.RU96_GL001230"/>